<feature type="compositionally biased region" description="Polar residues" evidence="1">
    <location>
        <begin position="382"/>
        <end position="396"/>
    </location>
</feature>
<comment type="caution">
    <text evidence="2">The sequence shown here is derived from an EMBL/GenBank/DDBJ whole genome shotgun (WGS) entry which is preliminary data.</text>
</comment>
<evidence type="ECO:0000313" key="2">
    <source>
        <dbReference type="EMBL" id="CAD2194360.1"/>
    </source>
</evidence>
<reference evidence="2 3" key="1">
    <citation type="submission" date="2020-08" db="EMBL/GenBank/DDBJ databases">
        <authorList>
            <person name="Koutsovoulos G."/>
            <person name="Danchin GJ E."/>
        </authorList>
    </citation>
    <scope>NUCLEOTIDE SEQUENCE [LARGE SCALE GENOMIC DNA]</scope>
</reference>
<feature type="compositionally biased region" description="Low complexity" evidence="1">
    <location>
        <begin position="364"/>
        <end position="381"/>
    </location>
</feature>
<feature type="region of interest" description="Disordered" evidence="1">
    <location>
        <begin position="355"/>
        <end position="397"/>
    </location>
</feature>
<name>A0A6V7X4V1_MELEN</name>
<evidence type="ECO:0000256" key="1">
    <source>
        <dbReference type="SAM" id="MobiDB-lite"/>
    </source>
</evidence>
<proteinExistence type="predicted"/>
<dbReference type="AlphaFoldDB" id="A0A6V7X4V1"/>
<gene>
    <name evidence="2" type="ORF">MENT_LOCUS47371</name>
</gene>
<dbReference type="Proteomes" id="UP000580250">
    <property type="component" value="Unassembled WGS sequence"/>
</dbReference>
<accession>A0A6V7X4V1</accession>
<organism evidence="2 3">
    <name type="scientific">Meloidogyne enterolobii</name>
    <name type="common">Root-knot nematode worm</name>
    <name type="synonym">Meloidogyne mayaguensis</name>
    <dbReference type="NCBI Taxonomy" id="390850"/>
    <lineage>
        <taxon>Eukaryota</taxon>
        <taxon>Metazoa</taxon>
        <taxon>Ecdysozoa</taxon>
        <taxon>Nematoda</taxon>
        <taxon>Chromadorea</taxon>
        <taxon>Rhabditida</taxon>
        <taxon>Tylenchina</taxon>
        <taxon>Tylenchomorpha</taxon>
        <taxon>Tylenchoidea</taxon>
        <taxon>Meloidogynidae</taxon>
        <taxon>Meloidogyninae</taxon>
        <taxon>Meloidogyne</taxon>
    </lineage>
</organism>
<dbReference type="EMBL" id="CAJEWN010001107">
    <property type="protein sequence ID" value="CAD2194360.1"/>
    <property type="molecule type" value="Genomic_DNA"/>
</dbReference>
<protein>
    <submittedName>
        <fullName evidence="2">Uncharacterized protein</fullName>
    </submittedName>
</protein>
<evidence type="ECO:0000313" key="3">
    <source>
        <dbReference type="Proteomes" id="UP000580250"/>
    </source>
</evidence>
<sequence>MNNYRNDTITGKDRLVNHKFGNWNNREGINLSNLNEVFPATSISKFPTNVEEFKYFTQQQKQHHPPNNSSSSSSICIHSLPHRNHNFLSMTTSLTNNENKSIEHQNTSLILQQQQQSNNNIFLHRSPSGAQRKIRQKAQQQFQQQSGGMSQNVVNKGGNVGGGGNTEPVVNNNLKQMAYRNLINENGYHSLLGGDNANNRGEATTITSSTTNFSSDELERLSAGQLIDRMNKLESITRSPQQQQQFSNLHSFDSSWKAGGTGNNNNTGGCSIDKMPSPLTLQSFQLEQQQQPTTNTFAFRKPTVQVHPLPIPPRHHSSASLISDLLNSSTSPKPLLLNPPPLPPKKQSLLATQLSMAKHSKSINQGQQQQQNNDKFNFNENSSPSPTNNISQQFSQFPPPMKQLITTQNYKNENLKTSTDSNQPLINSFQYFSSPPTSQNNNNFFINIIFFK</sequence>